<dbReference type="Pfam" id="PF13927">
    <property type="entry name" value="Ig_3"/>
    <property type="match status" value="1"/>
</dbReference>
<dbReference type="GO" id="GO:0098609">
    <property type="term" value="P:cell-cell adhesion"/>
    <property type="evidence" value="ECO:0007669"/>
    <property type="project" value="TreeGrafter"/>
</dbReference>
<dbReference type="OMA" id="FVGTNIF"/>
<keyword evidence="2" id="KW-0472">Membrane</keyword>
<dbReference type="CTD" id="20237618"/>
<dbReference type="PANTHER" id="PTHR11640">
    <property type="entry name" value="NEPHRIN"/>
    <property type="match status" value="1"/>
</dbReference>
<evidence type="ECO:0000256" key="3">
    <source>
        <dbReference type="ARBA" id="ARBA00023157"/>
    </source>
</evidence>
<accession>V4CDD7</accession>
<feature type="domain" description="Ig-like" evidence="8">
    <location>
        <begin position="504"/>
        <end position="592"/>
    </location>
</feature>
<evidence type="ECO:0000256" key="7">
    <source>
        <dbReference type="SAM" id="SignalP"/>
    </source>
</evidence>
<comment type="subcellular location">
    <subcellularLocation>
        <location evidence="1">Membrane</location>
        <topology evidence="1">Single-pass type I membrane protein</topology>
    </subcellularLocation>
</comment>
<dbReference type="GO" id="GO:0050839">
    <property type="term" value="F:cell adhesion molecule binding"/>
    <property type="evidence" value="ECO:0007669"/>
    <property type="project" value="TreeGrafter"/>
</dbReference>
<dbReference type="OrthoDB" id="6162853at2759"/>
<protein>
    <recommendedName>
        <fullName evidence="8">Ig-like domain-containing protein</fullName>
    </recommendedName>
</protein>
<dbReference type="AlphaFoldDB" id="V4CDD7"/>
<organism evidence="9 10">
    <name type="scientific">Lottia gigantea</name>
    <name type="common">Giant owl limpet</name>
    <dbReference type="NCBI Taxonomy" id="225164"/>
    <lineage>
        <taxon>Eukaryota</taxon>
        <taxon>Metazoa</taxon>
        <taxon>Spiralia</taxon>
        <taxon>Lophotrochozoa</taxon>
        <taxon>Mollusca</taxon>
        <taxon>Gastropoda</taxon>
        <taxon>Patellogastropoda</taxon>
        <taxon>Lottioidea</taxon>
        <taxon>Lottiidae</taxon>
        <taxon>Lottia</taxon>
    </lineage>
</organism>
<keyword evidence="5" id="KW-0393">Immunoglobulin domain</keyword>
<gene>
    <name evidence="9" type="ORF">LOTGIDRAFT_158062</name>
</gene>
<evidence type="ECO:0000256" key="1">
    <source>
        <dbReference type="ARBA" id="ARBA00004479"/>
    </source>
</evidence>
<evidence type="ECO:0000259" key="8">
    <source>
        <dbReference type="PROSITE" id="PS50835"/>
    </source>
</evidence>
<feature type="compositionally biased region" description="Low complexity" evidence="6">
    <location>
        <begin position="869"/>
        <end position="881"/>
    </location>
</feature>
<dbReference type="GeneID" id="20237618"/>
<evidence type="ECO:0000256" key="5">
    <source>
        <dbReference type="ARBA" id="ARBA00023319"/>
    </source>
</evidence>
<dbReference type="GO" id="GO:0005886">
    <property type="term" value="C:plasma membrane"/>
    <property type="evidence" value="ECO:0007669"/>
    <property type="project" value="TreeGrafter"/>
</dbReference>
<keyword evidence="4" id="KW-0325">Glycoprotein</keyword>
<dbReference type="HOGENOM" id="CLU_301170_0_0_1"/>
<evidence type="ECO:0000256" key="2">
    <source>
        <dbReference type="ARBA" id="ARBA00023136"/>
    </source>
</evidence>
<dbReference type="InterPro" id="IPR003598">
    <property type="entry name" value="Ig_sub2"/>
</dbReference>
<feature type="domain" description="Ig-like" evidence="8">
    <location>
        <begin position="597"/>
        <end position="680"/>
    </location>
</feature>
<name>V4CDD7_LOTGI</name>
<feature type="domain" description="Ig-like" evidence="8">
    <location>
        <begin position="415"/>
        <end position="497"/>
    </location>
</feature>
<dbReference type="InterPro" id="IPR051275">
    <property type="entry name" value="Cell_adhesion_signaling"/>
</dbReference>
<feature type="region of interest" description="Disordered" evidence="6">
    <location>
        <begin position="859"/>
        <end position="884"/>
    </location>
</feature>
<dbReference type="InterPro" id="IPR013783">
    <property type="entry name" value="Ig-like_fold"/>
</dbReference>
<feature type="signal peptide" evidence="7">
    <location>
        <begin position="1"/>
        <end position="23"/>
    </location>
</feature>
<keyword evidence="3" id="KW-1015">Disulfide bond</keyword>
<dbReference type="GO" id="GO:0005911">
    <property type="term" value="C:cell-cell junction"/>
    <property type="evidence" value="ECO:0007669"/>
    <property type="project" value="TreeGrafter"/>
</dbReference>
<feature type="domain" description="Ig-like" evidence="8">
    <location>
        <begin position="257"/>
        <end position="340"/>
    </location>
</feature>
<dbReference type="EMBL" id="KB200869">
    <property type="protein sequence ID" value="ESO99904.1"/>
    <property type="molecule type" value="Genomic_DNA"/>
</dbReference>
<keyword evidence="10" id="KW-1185">Reference proteome</keyword>
<evidence type="ECO:0000256" key="4">
    <source>
        <dbReference type="ARBA" id="ARBA00023180"/>
    </source>
</evidence>
<evidence type="ECO:0000313" key="9">
    <source>
        <dbReference type="EMBL" id="ESO99904.1"/>
    </source>
</evidence>
<proteinExistence type="predicted"/>
<keyword evidence="7" id="KW-0732">Signal</keyword>
<dbReference type="InterPro" id="IPR003599">
    <property type="entry name" value="Ig_sub"/>
</dbReference>
<dbReference type="SMART" id="SM00408">
    <property type="entry name" value="IGc2"/>
    <property type="match status" value="4"/>
</dbReference>
<reference evidence="9 10" key="1">
    <citation type="journal article" date="2013" name="Nature">
        <title>Insights into bilaterian evolution from three spiralian genomes.</title>
        <authorList>
            <person name="Simakov O."/>
            <person name="Marletaz F."/>
            <person name="Cho S.J."/>
            <person name="Edsinger-Gonzales E."/>
            <person name="Havlak P."/>
            <person name="Hellsten U."/>
            <person name="Kuo D.H."/>
            <person name="Larsson T."/>
            <person name="Lv J."/>
            <person name="Arendt D."/>
            <person name="Savage R."/>
            <person name="Osoegawa K."/>
            <person name="de Jong P."/>
            <person name="Grimwood J."/>
            <person name="Chapman J.A."/>
            <person name="Shapiro H."/>
            <person name="Aerts A."/>
            <person name="Otillar R.P."/>
            <person name="Terry A.Y."/>
            <person name="Boore J.L."/>
            <person name="Grigoriev I.V."/>
            <person name="Lindberg D.R."/>
            <person name="Seaver E.C."/>
            <person name="Weisblat D.A."/>
            <person name="Putnam N.H."/>
            <person name="Rokhsar D.S."/>
        </authorList>
    </citation>
    <scope>NUCLEOTIDE SEQUENCE [LARGE SCALE GENOMIC DNA]</scope>
</reference>
<feature type="domain" description="Ig-like" evidence="8">
    <location>
        <begin position="688"/>
        <end position="787"/>
    </location>
</feature>
<dbReference type="Pfam" id="PF13895">
    <property type="entry name" value="Ig_2"/>
    <property type="match status" value="1"/>
</dbReference>
<dbReference type="SMART" id="SM00409">
    <property type="entry name" value="IG"/>
    <property type="match status" value="5"/>
</dbReference>
<dbReference type="Proteomes" id="UP000030746">
    <property type="component" value="Unassembled WGS sequence"/>
</dbReference>
<dbReference type="InterPro" id="IPR007110">
    <property type="entry name" value="Ig-like_dom"/>
</dbReference>
<dbReference type="KEGG" id="lgi:LOTGIDRAFT_158062"/>
<dbReference type="SUPFAM" id="SSF48726">
    <property type="entry name" value="Immunoglobulin"/>
    <property type="match status" value="4"/>
</dbReference>
<dbReference type="PANTHER" id="PTHR11640:SF31">
    <property type="entry name" value="IRREGULAR CHIASM C-ROUGHEST PROTEIN-RELATED"/>
    <property type="match status" value="1"/>
</dbReference>
<dbReference type="RefSeq" id="XP_009049344.1">
    <property type="nucleotide sequence ID" value="XM_009051096.1"/>
</dbReference>
<dbReference type="Gene3D" id="2.60.40.10">
    <property type="entry name" value="Immunoglobulins"/>
    <property type="match status" value="4"/>
</dbReference>
<dbReference type="InterPro" id="IPR036179">
    <property type="entry name" value="Ig-like_dom_sf"/>
</dbReference>
<evidence type="ECO:0000313" key="10">
    <source>
        <dbReference type="Proteomes" id="UP000030746"/>
    </source>
</evidence>
<dbReference type="PROSITE" id="PS50835">
    <property type="entry name" value="IG_LIKE"/>
    <property type="match status" value="5"/>
</dbReference>
<evidence type="ECO:0000256" key="6">
    <source>
        <dbReference type="SAM" id="MobiDB-lite"/>
    </source>
</evidence>
<feature type="chain" id="PRO_5004717958" description="Ig-like domain-containing protein" evidence="7">
    <location>
        <begin position="24"/>
        <end position="993"/>
    </location>
</feature>
<sequence length="993" mass="109696">MSFTSHIFYFIIVICIAIRKGNGASIEVLPGETVPPNTPTLTLKCTAASGSDITDIFAIYLYKDDQPMASIVGGNPPQLHTGFDSMKYTASRNLPNTEPLNFLQVDIANPDCGDGNEYKCKLSASNGGGPISPNPEDIKSITVETSPSDLTFSVNPDKIIYFEDDEVTITCIGKVGDPVQPWLWERKLSGALDWESYPDSSDITNGALVPPSAGECSFSRESVLTKVLKSPEDGMSLRCLMDGVVVGLKDFTVYYGPSLVTLTPPSVDPVFEGDDISAVTCNHGTCNPYCVLEWYKDNNLVPTNDGVLELTNVERSQAGTYICRVSNPTIPDSEMTASLSVDVHYGPNSVHLTPPTIDPIIEGNAMTPVTCSPVDCNPYCEQGWYNENNLVPTNNGVLELTNVDRSQAGTYIYGPKSVDLTPTIIDPILEGYDMAPVTCSHDDCNPPCELEWFKDNTLITNDAVLELMNVNRSEAGTYICKVFNSAIPGSEIEQNFAVEVYYGPDFIHINSSKTVGLIEFEDVAPIPCWTHCNPKCDIKWYNGSIDDGNLISGVNGELELFNVSRSQQAIFYCEVSHPFNSDGRLNDSIDLQVYYGPELVQIKPDNIDSVAEGTSLQVTCSANCNPVCQFTWYFQSQESGYIKPATGGVLNLPNIYRNEAGLYICEVNQAEIVNSSKTVEIEIHVHCPSSEVHITTEPSKEEYEVDESVSFTCSGEFSSGTNPSWKWQKSSANGQEWADYVNFTVSDPSDDGCSYRQDTTISITINADDDGSDIRCIKDENEDLSISLTLKVKSNDKNGGCENYAKFIILVCSLLALFRLKFLNHDAFMVFTGSVIRESYALTTPHNTNSTLVMSRNGEDMSVHGTEDGANNGSNGQNNGENLEEHDSINMQTNTVENTETNVQSISNPKEKFLVDSLNLRRKLLVNDTSSKMKELQYNMVTSSDYNPIMDSYKSWLNILEEYQIVHNEYQDVLDDSEREVYYLVNIKNLNQR</sequence>